<feature type="transmembrane region" description="Helical" evidence="1">
    <location>
        <begin position="6"/>
        <end position="39"/>
    </location>
</feature>
<gene>
    <name evidence="2" type="ORF">HMPREF0305_11079</name>
</gene>
<protein>
    <submittedName>
        <fullName evidence="2">Uncharacterized protein</fullName>
    </submittedName>
</protein>
<sequence>MQALFFFFVIVDYLILCIFEFTCIYCLVFEVLGFLFLALGGSFLRKFGDVIGKVDGLDGFYR</sequence>
<keyword evidence="1" id="KW-1133">Transmembrane helix</keyword>
<reference evidence="2 3" key="1">
    <citation type="submission" date="2010-08" db="EMBL/GenBank/DDBJ databases">
        <authorList>
            <person name="Muzny D."/>
            <person name="Qin X."/>
            <person name="Buhay C."/>
            <person name="Dugan-Rocha S."/>
            <person name="Ding Y."/>
            <person name="Chen G."/>
            <person name="Hawes A."/>
            <person name="Holder M."/>
            <person name="Jhangiani S."/>
            <person name="Johnson A."/>
            <person name="Khan Z."/>
            <person name="Li Z."/>
            <person name="Liu W."/>
            <person name="Liu X."/>
            <person name="Perez L."/>
            <person name="Shen H."/>
            <person name="Wang Q."/>
            <person name="Watt J."/>
            <person name="Xi L."/>
            <person name="Xin Y."/>
            <person name="Zhou J."/>
            <person name="Deng J."/>
            <person name="Jiang H."/>
            <person name="Liu Y."/>
            <person name="Qu J."/>
            <person name="Song X.-Z."/>
            <person name="Zhang L."/>
            <person name="Villasana D."/>
            <person name="Johnson A."/>
            <person name="Liu J."/>
            <person name="Liyanage D."/>
            <person name="Lorensuhewa L."/>
            <person name="Robinson T."/>
            <person name="Song A."/>
            <person name="Song B.-B."/>
            <person name="Dinh H."/>
            <person name="Thornton R."/>
            <person name="Coyle M."/>
            <person name="Francisco L."/>
            <person name="Jackson L."/>
            <person name="Javaid M."/>
            <person name="Korchina V."/>
            <person name="Kovar C."/>
            <person name="Mata R."/>
            <person name="Mathew T."/>
            <person name="Ngo R."/>
            <person name="Nguyen L."/>
            <person name="Nguyen N."/>
            <person name="Okwuonu G."/>
            <person name="Ongeri F."/>
            <person name="Pham C."/>
            <person name="Simmons D."/>
            <person name="Wilczek-Boney K."/>
            <person name="Hale W."/>
            <person name="Jakkamsetti A."/>
            <person name="Pham P."/>
            <person name="Ruth R."/>
            <person name="San Lucas F."/>
            <person name="Warren J."/>
            <person name="Zhang J."/>
            <person name="Zhao Z."/>
            <person name="Zhou C."/>
            <person name="Zhu D."/>
            <person name="Lee S."/>
            <person name="Bess C."/>
            <person name="Blankenburg K."/>
            <person name="Forbes L."/>
            <person name="Fu Q."/>
            <person name="Gubbala S."/>
            <person name="Hirani K."/>
            <person name="Jayaseelan J.C."/>
            <person name="Lara F."/>
            <person name="Munidasa M."/>
            <person name="Palculict T."/>
            <person name="Patil S."/>
            <person name="Pu L.-L."/>
            <person name="Saada N."/>
            <person name="Tang L."/>
            <person name="Weissenberger G."/>
            <person name="Zhu Y."/>
            <person name="Hemphill L."/>
            <person name="Shang Y."/>
            <person name="Youmans B."/>
            <person name="Ayvaz T."/>
            <person name="Ross M."/>
            <person name="Santibanez J."/>
            <person name="Aqrawi P."/>
            <person name="Gross S."/>
            <person name="Joshi V."/>
            <person name="Fowler G."/>
            <person name="Nazareth L."/>
            <person name="Reid J."/>
            <person name="Worley K."/>
            <person name="Petrosino J."/>
            <person name="Highlander S."/>
            <person name="Gibbs R."/>
        </authorList>
    </citation>
    <scope>NUCLEOTIDE SEQUENCE [LARGE SCALE GENOMIC DNA]</scope>
    <source>
        <strain evidence="2 3">ATCC 33035</strain>
    </source>
</reference>
<evidence type="ECO:0000313" key="2">
    <source>
        <dbReference type="EMBL" id="EFQ80670.1"/>
    </source>
</evidence>
<name>E2S3H7_9CORY</name>
<dbReference type="eggNOG" id="ENOG503288A">
    <property type="taxonomic scope" value="Bacteria"/>
</dbReference>
<organism evidence="2 3">
    <name type="scientific">Corynebacterium pseudogenitalium ATCC 33035</name>
    <dbReference type="NCBI Taxonomy" id="525264"/>
    <lineage>
        <taxon>Bacteria</taxon>
        <taxon>Bacillati</taxon>
        <taxon>Actinomycetota</taxon>
        <taxon>Actinomycetes</taxon>
        <taxon>Mycobacteriales</taxon>
        <taxon>Corynebacteriaceae</taxon>
        <taxon>Corynebacterium</taxon>
    </lineage>
</organism>
<dbReference type="HOGENOM" id="CLU_208378_0_0_11"/>
<dbReference type="EMBL" id="ABYQ02000008">
    <property type="protein sequence ID" value="EFQ80670.1"/>
    <property type="molecule type" value="Genomic_DNA"/>
</dbReference>
<proteinExistence type="predicted"/>
<keyword evidence="1" id="KW-0812">Transmembrane</keyword>
<accession>E2S3H7</accession>
<dbReference type="Proteomes" id="UP000003020">
    <property type="component" value="Unassembled WGS sequence"/>
</dbReference>
<keyword evidence="1" id="KW-0472">Membrane</keyword>
<dbReference type="RefSeq" id="WP_005325300.1">
    <property type="nucleotide sequence ID" value="NZ_GL542878.1"/>
</dbReference>
<evidence type="ECO:0000256" key="1">
    <source>
        <dbReference type="SAM" id="Phobius"/>
    </source>
</evidence>
<dbReference type="AlphaFoldDB" id="E2S3H7"/>
<evidence type="ECO:0000313" key="3">
    <source>
        <dbReference type="Proteomes" id="UP000003020"/>
    </source>
</evidence>
<keyword evidence="3" id="KW-1185">Reference proteome</keyword>
<comment type="caution">
    <text evidence="2">The sequence shown here is derived from an EMBL/GenBank/DDBJ whole genome shotgun (WGS) entry which is preliminary data.</text>
</comment>